<dbReference type="PANTHER" id="PTHR13778">
    <property type="entry name" value="GLYCOSYLTRANSFERASE 8 DOMAIN-CONTAINING PROTEIN"/>
    <property type="match status" value="1"/>
</dbReference>
<keyword evidence="1" id="KW-0328">Glycosyltransferase</keyword>
<evidence type="ECO:0000313" key="5">
    <source>
        <dbReference type="Proteomes" id="UP000441925"/>
    </source>
</evidence>
<dbReference type="Pfam" id="PF01501">
    <property type="entry name" value="Glyco_transf_8"/>
    <property type="match status" value="1"/>
</dbReference>
<protein>
    <submittedName>
        <fullName evidence="4">Glycosyltransferase family 8 protein</fullName>
    </submittedName>
</protein>
<dbReference type="GO" id="GO:0046872">
    <property type="term" value="F:metal ion binding"/>
    <property type="evidence" value="ECO:0007669"/>
    <property type="project" value="UniProtKB-KW"/>
</dbReference>
<name>A0A6N7VFD5_9FIRM</name>
<accession>A0A6N7VFD5</accession>
<dbReference type="SUPFAM" id="SSF53448">
    <property type="entry name" value="Nucleotide-diphospho-sugar transferases"/>
    <property type="match status" value="1"/>
</dbReference>
<gene>
    <name evidence="4" type="ORF">FYJ26_06995</name>
</gene>
<proteinExistence type="predicted"/>
<keyword evidence="3" id="KW-0479">Metal-binding</keyword>
<evidence type="ECO:0000256" key="2">
    <source>
        <dbReference type="ARBA" id="ARBA00022679"/>
    </source>
</evidence>
<keyword evidence="2 4" id="KW-0808">Transferase</keyword>
<comment type="caution">
    <text evidence="4">The sequence shown here is derived from an EMBL/GenBank/DDBJ whole genome shotgun (WGS) entry which is preliminary data.</text>
</comment>
<dbReference type="Proteomes" id="UP000441925">
    <property type="component" value="Unassembled WGS sequence"/>
</dbReference>
<dbReference type="InterPro" id="IPR002495">
    <property type="entry name" value="Glyco_trans_8"/>
</dbReference>
<evidence type="ECO:0000256" key="1">
    <source>
        <dbReference type="ARBA" id="ARBA00022676"/>
    </source>
</evidence>
<organism evidence="4 5">
    <name type="scientific">Anaerococcus porci</name>
    <dbReference type="NCBI Taxonomy" id="2652269"/>
    <lineage>
        <taxon>Bacteria</taxon>
        <taxon>Bacillati</taxon>
        <taxon>Bacillota</taxon>
        <taxon>Tissierellia</taxon>
        <taxon>Tissierellales</taxon>
        <taxon>Peptoniphilaceae</taxon>
        <taxon>Anaerococcus</taxon>
    </lineage>
</organism>
<dbReference type="InterPro" id="IPR029044">
    <property type="entry name" value="Nucleotide-diphossugar_trans"/>
</dbReference>
<dbReference type="CDD" id="cd04194">
    <property type="entry name" value="GT8_A4GalT_like"/>
    <property type="match status" value="1"/>
</dbReference>
<dbReference type="InterPro" id="IPR050748">
    <property type="entry name" value="Glycosyltrans_8_dom-fam"/>
</dbReference>
<keyword evidence="5" id="KW-1185">Reference proteome</keyword>
<reference evidence="4 5" key="1">
    <citation type="submission" date="2019-08" db="EMBL/GenBank/DDBJ databases">
        <title>In-depth cultivation of the pig gut microbiome towards novel bacterial diversity and tailored functional studies.</title>
        <authorList>
            <person name="Wylensek D."/>
            <person name="Hitch T.C.A."/>
            <person name="Clavel T."/>
        </authorList>
    </citation>
    <scope>NUCLEOTIDE SEQUENCE [LARGE SCALE GENOMIC DNA]</scope>
    <source>
        <strain evidence="4 5">WCA-380-WT-2B</strain>
    </source>
</reference>
<dbReference type="GO" id="GO:0016757">
    <property type="term" value="F:glycosyltransferase activity"/>
    <property type="evidence" value="ECO:0007669"/>
    <property type="project" value="UniProtKB-KW"/>
</dbReference>
<evidence type="ECO:0000313" key="4">
    <source>
        <dbReference type="EMBL" id="MSS78145.1"/>
    </source>
</evidence>
<dbReference type="AlphaFoldDB" id="A0A6N7VFD5"/>
<dbReference type="EMBL" id="VULQ01000007">
    <property type="protein sequence ID" value="MSS78145.1"/>
    <property type="molecule type" value="Genomic_DNA"/>
</dbReference>
<evidence type="ECO:0000256" key="3">
    <source>
        <dbReference type="ARBA" id="ARBA00022723"/>
    </source>
</evidence>
<dbReference type="RefSeq" id="WP_154540987.1">
    <property type="nucleotide sequence ID" value="NZ_VULQ01000007.1"/>
</dbReference>
<dbReference type="PANTHER" id="PTHR13778:SF47">
    <property type="entry name" value="LIPOPOLYSACCHARIDE 1,3-GALACTOSYLTRANSFERASE"/>
    <property type="match status" value="1"/>
</dbReference>
<sequence length="283" mass="33495">MNILISCDENYLRPLRVMLVSLFENTKNKYNIYLIHKNISDKKIEKLEDFVENISDNKSKLISIKVDALFMGAKTTFYYTEEMYYRLLAYKYLPENLGKILYLDPDILVLNSFEKLYNIDFKDNLFAAATHSAPAVQGANVTRLSLSSGYDDISNYFNSGILMINLNLARESENYEREVKKYIEESKSFGLLMPDQDLLNVVFRNNIISISELEYNYDARKFLFYKLKNKSWDLSYVMDNTKFLHFCGKRKPWFDEEYIGIFASLYKYFLKKADRIYKNIEDM</sequence>
<dbReference type="Gene3D" id="3.90.550.10">
    <property type="entry name" value="Spore Coat Polysaccharide Biosynthesis Protein SpsA, Chain A"/>
    <property type="match status" value="1"/>
</dbReference>